<organism evidence="4 5">
    <name type="scientific">Paenibacillus wenxiniae</name>
    <dbReference type="NCBI Taxonomy" id="1636843"/>
    <lineage>
        <taxon>Bacteria</taxon>
        <taxon>Bacillati</taxon>
        <taxon>Bacillota</taxon>
        <taxon>Bacilli</taxon>
        <taxon>Bacillales</taxon>
        <taxon>Paenibacillaceae</taxon>
        <taxon>Paenibacillus</taxon>
    </lineage>
</organism>
<dbReference type="EMBL" id="JBHUEH010000014">
    <property type="protein sequence ID" value="MFD1886152.1"/>
    <property type="molecule type" value="Genomic_DNA"/>
</dbReference>
<dbReference type="Pfam" id="PF13508">
    <property type="entry name" value="Acetyltransf_7"/>
    <property type="match status" value="1"/>
</dbReference>
<protein>
    <submittedName>
        <fullName evidence="4">GNAT family N-acetyltransferase</fullName>
        <ecNumber evidence="4">2.3.-.-</ecNumber>
    </submittedName>
</protein>
<evidence type="ECO:0000313" key="4">
    <source>
        <dbReference type="EMBL" id="MFD1886152.1"/>
    </source>
</evidence>
<dbReference type="RefSeq" id="WP_347323504.1">
    <property type="nucleotide sequence ID" value="NZ_JBCGUH010000001.1"/>
</dbReference>
<evidence type="ECO:0000313" key="5">
    <source>
        <dbReference type="Proteomes" id="UP001597233"/>
    </source>
</evidence>
<evidence type="ECO:0000256" key="2">
    <source>
        <dbReference type="ARBA" id="ARBA00023315"/>
    </source>
</evidence>
<keyword evidence="2 4" id="KW-0012">Acyltransferase</keyword>
<evidence type="ECO:0000256" key="1">
    <source>
        <dbReference type="ARBA" id="ARBA00022679"/>
    </source>
</evidence>
<gene>
    <name evidence="4" type="ORF">ACFSC9_11520</name>
</gene>
<dbReference type="SUPFAM" id="SSF55729">
    <property type="entry name" value="Acyl-CoA N-acyltransferases (Nat)"/>
    <property type="match status" value="1"/>
</dbReference>
<dbReference type="CDD" id="cd04301">
    <property type="entry name" value="NAT_SF"/>
    <property type="match status" value="1"/>
</dbReference>
<evidence type="ECO:0000259" key="3">
    <source>
        <dbReference type="PROSITE" id="PS51186"/>
    </source>
</evidence>
<reference evidence="5" key="1">
    <citation type="journal article" date="2019" name="Int. J. Syst. Evol. Microbiol.">
        <title>The Global Catalogue of Microorganisms (GCM) 10K type strain sequencing project: providing services to taxonomists for standard genome sequencing and annotation.</title>
        <authorList>
            <consortium name="The Broad Institute Genomics Platform"/>
            <consortium name="The Broad Institute Genome Sequencing Center for Infectious Disease"/>
            <person name="Wu L."/>
            <person name="Ma J."/>
        </authorList>
    </citation>
    <scope>NUCLEOTIDE SEQUENCE [LARGE SCALE GENOMIC DNA]</scope>
    <source>
        <strain evidence="5">CCUG 54950</strain>
    </source>
</reference>
<dbReference type="InterPro" id="IPR000182">
    <property type="entry name" value="GNAT_dom"/>
</dbReference>
<dbReference type="InterPro" id="IPR050832">
    <property type="entry name" value="Bact_Acetyltransf"/>
</dbReference>
<sequence>MSDDATSTGFPHYELQPASFSDAAWIAELRALVLKEDLTRLHRYDEKRVRERFLNSFQPDYTKLIMVDQSPVGCIALRPEQQGGYVLEHFYIHPHHQGKGIGNAVLNEVLWDSKLYGHTVTLNVLQGSPARRLYERHGFEQSEQDEIDVFMKRSIEA</sequence>
<dbReference type="InterPro" id="IPR016181">
    <property type="entry name" value="Acyl_CoA_acyltransferase"/>
</dbReference>
<dbReference type="EC" id="2.3.-.-" evidence="4"/>
<dbReference type="GO" id="GO:0016746">
    <property type="term" value="F:acyltransferase activity"/>
    <property type="evidence" value="ECO:0007669"/>
    <property type="project" value="UniProtKB-KW"/>
</dbReference>
<dbReference type="Proteomes" id="UP001597233">
    <property type="component" value="Unassembled WGS sequence"/>
</dbReference>
<dbReference type="Gene3D" id="3.40.630.30">
    <property type="match status" value="1"/>
</dbReference>
<dbReference type="PROSITE" id="PS51186">
    <property type="entry name" value="GNAT"/>
    <property type="match status" value="1"/>
</dbReference>
<proteinExistence type="predicted"/>
<keyword evidence="5" id="KW-1185">Reference proteome</keyword>
<name>A0ABW4RIK3_9BACL</name>
<feature type="domain" description="N-acetyltransferase" evidence="3">
    <location>
        <begin position="13"/>
        <end position="156"/>
    </location>
</feature>
<keyword evidence="1 4" id="KW-0808">Transferase</keyword>
<accession>A0ABW4RIK3</accession>
<dbReference type="PANTHER" id="PTHR43877">
    <property type="entry name" value="AMINOALKYLPHOSPHONATE N-ACETYLTRANSFERASE-RELATED-RELATED"/>
    <property type="match status" value="1"/>
</dbReference>
<comment type="caution">
    <text evidence="4">The sequence shown here is derived from an EMBL/GenBank/DDBJ whole genome shotgun (WGS) entry which is preliminary data.</text>
</comment>